<name>A0A7C1DZE9_9CREN</name>
<sequence length="148" mass="15579">MSSYFGVVVCLGKRRGVSPLVATLLLILISIAASTLVYLVVSGYLTGNVATAKVGNTQIVIDAASCQANKCTVYVRNVGSEDIPEGQWALSIYSGDRLVDTSTANYSLRSGQINMLDFSFAASIGSGSYKLKLTTPTGSFATIQVKIP</sequence>
<protein>
    <recommendedName>
        <fullName evidence="3">Type IV pilin</fullName>
    </recommendedName>
</protein>
<evidence type="ECO:0000256" key="1">
    <source>
        <dbReference type="SAM" id="Phobius"/>
    </source>
</evidence>
<keyword evidence="1" id="KW-0812">Transmembrane</keyword>
<reference evidence="2" key="1">
    <citation type="journal article" date="2020" name="mSystems">
        <title>Genome- and Community-Level Interaction Insights into Carbon Utilization and Element Cycling Functions of Hydrothermarchaeota in Hydrothermal Sediment.</title>
        <authorList>
            <person name="Zhou Z."/>
            <person name="Liu Y."/>
            <person name="Xu W."/>
            <person name="Pan J."/>
            <person name="Luo Z.H."/>
            <person name="Li M."/>
        </authorList>
    </citation>
    <scope>NUCLEOTIDE SEQUENCE [LARGE SCALE GENOMIC DNA]</scope>
    <source>
        <strain evidence="2">SpSt-123</strain>
    </source>
</reference>
<evidence type="ECO:0008006" key="3">
    <source>
        <dbReference type="Google" id="ProtNLM"/>
    </source>
</evidence>
<dbReference type="AlphaFoldDB" id="A0A7C1DZE9"/>
<comment type="caution">
    <text evidence="2">The sequence shown here is derived from an EMBL/GenBank/DDBJ whole genome shotgun (WGS) entry which is preliminary data.</text>
</comment>
<gene>
    <name evidence="2" type="ORF">ENO04_00720</name>
</gene>
<keyword evidence="1" id="KW-1133">Transmembrane helix</keyword>
<dbReference type="NCBIfam" id="TIGR02537">
    <property type="entry name" value="arch_flag_Nterm"/>
    <property type="match status" value="1"/>
</dbReference>
<keyword evidence="1" id="KW-0472">Membrane</keyword>
<proteinExistence type="predicted"/>
<dbReference type="EMBL" id="DSDY01000026">
    <property type="protein sequence ID" value="HDS10137.1"/>
    <property type="molecule type" value="Genomic_DNA"/>
</dbReference>
<feature type="transmembrane region" description="Helical" evidence="1">
    <location>
        <begin position="20"/>
        <end position="41"/>
    </location>
</feature>
<accession>A0A7C1DZE9</accession>
<evidence type="ECO:0000313" key="2">
    <source>
        <dbReference type="EMBL" id="HDS10137.1"/>
    </source>
</evidence>
<organism evidence="2">
    <name type="scientific">Fervidicoccus fontis</name>
    <dbReference type="NCBI Taxonomy" id="683846"/>
    <lineage>
        <taxon>Archaea</taxon>
        <taxon>Thermoproteota</taxon>
        <taxon>Thermoprotei</taxon>
        <taxon>Fervidicoccales</taxon>
        <taxon>Fervidicoccaceae</taxon>
        <taxon>Fervidicoccus</taxon>
    </lineage>
</organism>
<dbReference type="InterPro" id="IPR013373">
    <property type="entry name" value="Flagellin/pilin_N_arc"/>
</dbReference>